<dbReference type="SUPFAM" id="SSF55811">
    <property type="entry name" value="Nudix"/>
    <property type="match status" value="1"/>
</dbReference>
<organism evidence="6 7">
    <name type="scientific">Microlunatus soli</name>
    <dbReference type="NCBI Taxonomy" id="630515"/>
    <lineage>
        <taxon>Bacteria</taxon>
        <taxon>Bacillati</taxon>
        <taxon>Actinomycetota</taxon>
        <taxon>Actinomycetes</taxon>
        <taxon>Propionibacteriales</taxon>
        <taxon>Propionibacteriaceae</taxon>
        <taxon>Microlunatus</taxon>
    </lineage>
</organism>
<comment type="similarity">
    <text evidence="2 4">Belongs to the Nudix hydrolase family.</text>
</comment>
<comment type="cofactor">
    <cofactor evidence="1">
        <name>Mg(2+)</name>
        <dbReference type="ChEBI" id="CHEBI:18420"/>
    </cofactor>
</comment>
<dbReference type="PANTHER" id="PTHR43046">
    <property type="entry name" value="GDP-MANNOSE MANNOSYL HYDROLASE"/>
    <property type="match status" value="1"/>
</dbReference>
<reference evidence="6 7" key="1">
    <citation type="submission" date="2016-10" db="EMBL/GenBank/DDBJ databases">
        <authorList>
            <person name="de Groot N.N."/>
        </authorList>
    </citation>
    <scope>NUCLEOTIDE SEQUENCE [LARGE SCALE GENOMIC DNA]</scope>
    <source>
        <strain evidence="6 7">DSM 21800</strain>
    </source>
</reference>
<dbReference type="AlphaFoldDB" id="A0A1H1TF89"/>
<evidence type="ECO:0000259" key="5">
    <source>
        <dbReference type="PROSITE" id="PS51462"/>
    </source>
</evidence>
<dbReference type="PROSITE" id="PS00893">
    <property type="entry name" value="NUDIX_BOX"/>
    <property type="match status" value="1"/>
</dbReference>
<name>A0A1H1TF89_9ACTN</name>
<dbReference type="InterPro" id="IPR015797">
    <property type="entry name" value="NUDIX_hydrolase-like_dom_sf"/>
</dbReference>
<protein>
    <submittedName>
        <fullName evidence="6">8-oxo-dGTP diphosphatase</fullName>
    </submittedName>
</protein>
<dbReference type="RefSeq" id="WP_197680087.1">
    <property type="nucleotide sequence ID" value="NZ_LT629772.1"/>
</dbReference>
<gene>
    <name evidence="6" type="ORF">SAMN04489812_2368</name>
</gene>
<sequence>MSTDASDGWTRAAMVVGGVVRRDESVLLVHEHTLGGEGPDQWVIPGGRLERGELLDAAVRREVEEETGLSVRSVGSLAFGSQHYAPGRDQPLLFLAFTVAVEPVIGDRFAPHDPDNLIIEARFVPVDQAVDLILQPGMTPGSQSTANYLRQDQQAGPPIWLWDLNRSDQQPLGQIPTP</sequence>
<dbReference type="Gene3D" id="3.90.79.10">
    <property type="entry name" value="Nucleoside Triphosphate Pyrophosphohydrolase"/>
    <property type="match status" value="1"/>
</dbReference>
<proteinExistence type="inferred from homology"/>
<dbReference type="GO" id="GO:0016787">
    <property type="term" value="F:hydrolase activity"/>
    <property type="evidence" value="ECO:0007669"/>
    <property type="project" value="UniProtKB-KW"/>
</dbReference>
<dbReference type="STRING" id="630515.SAMN04489812_2368"/>
<dbReference type="PANTHER" id="PTHR43046:SF14">
    <property type="entry name" value="MUTT_NUDIX FAMILY PROTEIN"/>
    <property type="match status" value="1"/>
</dbReference>
<dbReference type="PROSITE" id="PS51462">
    <property type="entry name" value="NUDIX"/>
    <property type="match status" value="1"/>
</dbReference>
<evidence type="ECO:0000313" key="7">
    <source>
        <dbReference type="Proteomes" id="UP000199103"/>
    </source>
</evidence>
<keyword evidence="3 4" id="KW-0378">Hydrolase</keyword>
<dbReference type="PRINTS" id="PR00502">
    <property type="entry name" value="NUDIXFAMILY"/>
</dbReference>
<accession>A0A1H1TF89</accession>
<evidence type="ECO:0000313" key="6">
    <source>
        <dbReference type="EMBL" id="SDS58794.1"/>
    </source>
</evidence>
<keyword evidence="7" id="KW-1185">Reference proteome</keyword>
<dbReference type="EMBL" id="LT629772">
    <property type="protein sequence ID" value="SDS58794.1"/>
    <property type="molecule type" value="Genomic_DNA"/>
</dbReference>
<evidence type="ECO:0000256" key="1">
    <source>
        <dbReference type="ARBA" id="ARBA00001946"/>
    </source>
</evidence>
<dbReference type="InterPro" id="IPR000086">
    <property type="entry name" value="NUDIX_hydrolase_dom"/>
</dbReference>
<dbReference type="InterPro" id="IPR020084">
    <property type="entry name" value="NUDIX_hydrolase_CS"/>
</dbReference>
<dbReference type="Proteomes" id="UP000199103">
    <property type="component" value="Chromosome I"/>
</dbReference>
<dbReference type="Pfam" id="PF00293">
    <property type="entry name" value="NUDIX"/>
    <property type="match status" value="1"/>
</dbReference>
<evidence type="ECO:0000256" key="4">
    <source>
        <dbReference type="RuleBase" id="RU003476"/>
    </source>
</evidence>
<dbReference type="InterPro" id="IPR020476">
    <property type="entry name" value="Nudix_hydrolase"/>
</dbReference>
<evidence type="ECO:0000256" key="3">
    <source>
        <dbReference type="ARBA" id="ARBA00022801"/>
    </source>
</evidence>
<evidence type="ECO:0000256" key="2">
    <source>
        <dbReference type="ARBA" id="ARBA00005582"/>
    </source>
</evidence>
<feature type="domain" description="Nudix hydrolase" evidence="5">
    <location>
        <begin position="9"/>
        <end position="149"/>
    </location>
</feature>